<feature type="compositionally biased region" description="Basic and acidic residues" evidence="2">
    <location>
        <begin position="335"/>
        <end position="356"/>
    </location>
</feature>
<reference evidence="3" key="1">
    <citation type="submission" date="2022-10" db="EMBL/GenBank/DDBJ databases">
        <authorList>
            <person name="Chen Y."/>
            <person name="Dougan E. K."/>
            <person name="Chan C."/>
            <person name="Rhodes N."/>
            <person name="Thang M."/>
        </authorList>
    </citation>
    <scope>NUCLEOTIDE SEQUENCE</scope>
</reference>
<protein>
    <submittedName>
        <fullName evidence="3">Uncharacterized protein</fullName>
    </submittedName>
</protein>
<dbReference type="EMBL" id="CAMXCT020000202">
    <property type="protein sequence ID" value="CAL1128792.1"/>
    <property type="molecule type" value="Genomic_DNA"/>
</dbReference>
<reference evidence="4 5" key="2">
    <citation type="submission" date="2024-05" db="EMBL/GenBank/DDBJ databases">
        <authorList>
            <person name="Chen Y."/>
            <person name="Shah S."/>
            <person name="Dougan E. K."/>
            <person name="Thang M."/>
            <person name="Chan C."/>
        </authorList>
    </citation>
    <scope>NUCLEOTIDE SEQUENCE [LARGE SCALE GENOMIC DNA]</scope>
</reference>
<accession>A0A9P1BLA4</accession>
<gene>
    <name evidence="3" type="ORF">C1SCF055_LOCUS3747</name>
</gene>
<organism evidence="3">
    <name type="scientific">Cladocopium goreaui</name>
    <dbReference type="NCBI Taxonomy" id="2562237"/>
    <lineage>
        <taxon>Eukaryota</taxon>
        <taxon>Sar</taxon>
        <taxon>Alveolata</taxon>
        <taxon>Dinophyceae</taxon>
        <taxon>Suessiales</taxon>
        <taxon>Symbiodiniaceae</taxon>
        <taxon>Cladocopium</taxon>
    </lineage>
</organism>
<evidence type="ECO:0000313" key="5">
    <source>
        <dbReference type="Proteomes" id="UP001152797"/>
    </source>
</evidence>
<feature type="region of interest" description="Disordered" evidence="2">
    <location>
        <begin position="1400"/>
        <end position="1428"/>
    </location>
</feature>
<dbReference type="Proteomes" id="UP001152797">
    <property type="component" value="Unassembled WGS sequence"/>
</dbReference>
<sequence length="1602" mass="178826">MAAAQDVLGPPPVMDSFFDDHIADYGPHPPEWVGLSPDHELEPVDLTTTRHVVLGRREDFPGHLAADTYAFDPIPRADLERLRRRANTMAMVLGDQVIADVAARVWVFSDADSDRLGNRVADDQLSNAVTIGARGLVDVGDKVEAIEERDESAVSGYKDSKRAGHGDLRTIGHHEDSQKRRYIIFADAVALFRETKFTDWGFSGPRAAKEFLNAINEGAAADLTGYHLQWLKHSGVNTHTAAAHEHKNLIEMLRLAICRDQLDVTNIMAFELVVRRLVQIELAVARSPSSPDYQNLDILMESTITDGGSAATKQLDNWLTERLKERANIQKQSRLAREEASHASRGSKDKGEEGKGWKKNKKSSNAAGGQVDHSGGQHFAKYRTHGDPFPLPPAWVERGLDDSGIVFPQRGRWAAHALNCLTLQDPNSDFDHLLSGLEPNSTQKLVASHIQESLHLAGEPPGGLDGASALNEPCSSKDLYQEEPKNPAAYDFKKVKVLHSKLYPKSLESVLPQHAASLVKRAATMIEKSAKQVAEDGPCRIKPYWDPALRRSPKALKKLMVTLANQGLITFRTKVKEKIGIFFVKKKTPEWIRMVIDARRVNAMHQSPPCTRLATPRSYLDLQLQEGQGGEPAAYGIEADVNDCFYNFFSETVASWFGIDCPLTVAEWEQFLILLLGGSPGLCMRFETDKLVEKAFHDLNIPLTWSSNDPSPVFETVGICLDFKQCIAYNKSRRLWRAFLAGRELLRRNVVSVKLLEIWLGHMTSIFMLAPHGLSCFFHIYKFVTLHRGKRAKMWKTVRAEIRLALGVMWLTRTSIKFNPIHQLDAGDSSSNAFALLTTWATTAELKDTCKWREAWRFRPFPESLIDAADNGREEVLRVLRTLCPEVPGEAVPDNELKPAAPFGAGLLGQYADWIVHSKDPTSWLRTSAVRSQLRATRQKRVEVDVPALVRPIDPRLVQMAYGQSRQFARAVKSEMRKPVAKDVMEAVPRLDCAGGEAGAQCPTSDREGCSTTKQIQGADSTHHWLHKFSQEIGDPFRFAVFGQHTHKEKKVKDPTLNRYNERVLAFEAYCRNKRITLSSRDKVDKGLAEFFADLLDEGCSYNDASYALFGYILLRSDEEVPERMLYPRARQALKGWNARYPQSSWSGADPLIWYLLADKIAENNPPMAAALLLQLDTYARPSEIIFLKYGDVVRPSSKHCRFWGLIFGNSEFLETTKTGTQDDTVLLNSTDRSFACNVLKAVVTKRASATQRLFPDLTLDQYEKAMQKAKCEVGLGKFDFTPHSVRHSGPSADFLSKTRNAAEIQARGSPAGDERQVQPQILPTAPSTGSKPKEFEMGWDETLFRPWRKEILSANQRGPIELGLSPTYDPNADPDAPIVCKFRDGTSHEVAHITMADLGERTGKKRSTGASAPRVGASPDGEAAQDTDWLSKHPDLEDLWADAYVEDEKLGALKASLKSQKGRNSIASLQFKPKGGTTFSQKLQVVVKPPEICGVDAMAILKVIMSLVLDGDNDINDLMGIRNKLVDLHTSGKFLNYLYETWEEKTTMHTAYEKRLEMAKDSGSGWVLRVLRAMSGIPPIQFKDDIGGVFLSLSCWCQVQK</sequence>
<name>A0A9P1BLA4_9DINO</name>
<dbReference type="Gene3D" id="1.10.443.10">
    <property type="entry name" value="Intergrase catalytic core"/>
    <property type="match status" value="1"/>
</dbReference>
<proteinExistence type="predicted"/>
<dbReference type="InterPro" id="IPR013762">
    <property type="entry name" value="Integrase-like_cat_sf"/>
</dbReference>
<keyword evidence="1" id="KW-0233">DNA recombination</keyword>
<dbReference type="GO" id="GO:0003677">
    <property type="term" value="F:DNA binding"/>
    <property type="evidence" value="ECO:0007669"/>
    <property type="project" value="InterPro"/>
</dbReference>
<comment type="caution">
    <text evidence="3">The sequence shown here is derived from an EMBL/GenBank/DDBJ whole genome shotgun (WGS) entry which is preliminary data.</text>
</comment>
<evidence type="ECO:0000313" key="4">
    <source>
        <dbReference type="EMBL" id="CAL4762729.1"/>
    </source>
</evidence>
<dbReference type="EMBL" id="CAMXCT010000202">
    <property type="protein sequence ID" value="CAI3975417.1"/>
    <property type="molecule type" value="Genomic_DNA"/>
</dbReference>
<evidence type="ECO:0000256" key="1">
    <source>
        <dbReference type="ARBA" id="ARBA00023172"/>
    </source>
</evidence>
<dbReference type="InterPro" id="IPR011010">
    <property type="entry name" value="DNA_brk_join_enz"/>
</dbReference>
<dbReference type="GO" id="GO:0006310">
    <property type="term" value="P:DNA recombination"/>
    <property type="evidence" value="ECO:0007669"/>
    <property type="project" value="UniProtKB-KW"/>
</dbReference>
<dbReference type="EMBL" id="CAMXCT030000202">
    <property type="protein sequence ID" value="CAL4762729.1"/>
    <property type="molecule type" value="Genomic_DNA"/>
</dbReference>
<evidence type="ECO:0000313" key="3">
    <source>
        <dbReference type="EMBL" id="CAI3975417.1"/>
    </source>
</evidence>
<dbReference type="SUPFAM" id="SSF56349">
    <property type="entry name" value="DNA breaking-rejoining enzymes"/>
    <property type="match status" value="1"/>
</dbReference>
<keyword evidence="5" id="KW-1185">Reference proteome</keyword>
<feature type="region of interest" description="Disordered" evidence="2">
    <location>
        <begin position="329"/>
        <end position="385"/>
    </location>
</feature>
<dbReference type="GO" id="GO:0015074">
    <property type="term" value="P:DNA integration"/>
    <property type="evidence" value="ECO:0007669"/>
    <property type="project" value="InterPro"/>
</dbReference>
<evidence type="ECO:0000256" key="2">
    <source>
        <dbReference type="SAM" id="MobiDB-lite"/>
    </source>
</evidence>